<protein>
    <recommendedName>
        <fullName evidence="2">DUF4408 domain-containing protein</fullName>
    </recommendedName>
</protein>
<dbReference type="Pfam" id="PF14364">
    <property type="entry name" value="DUF4408"/>
    <property type="match status" value="1"/>
</dbReference>
<dbReference type="InParanoid" id="A0A068TXK8"/>
<dbReference type="InterPro" id="IPR025520">
    <property type="entry name" value="DUF4408"/>
</dbReference>
<keyword evidence="1" id="KW-0812">Transmembrane</keyword>
<reference evidence="4" key="1">
    <citation type="journal article" date="2014" name="Science">
        <title>The coffee genome provides insight into the convergent evolution of caffeine biosynthesis.</title>
        <authorList>
            <person name="Denoeud F."/>
            <person name="Carretero-Paulet L."/>
            <person name="Dereeper A."/>
            <person name="Droc G."/>
            <person name="Guyot R."/>
            <person name="Pietrella M."/>
            <person name="Zheng C."/>
            <person name="Alberti A."/>
            <person name="Anthony F."/>
            <person name="Aprea G."/>
            <person name="Aury J.M."/>
            <person name="Bento P."/>
            <person name="Bernard M."/>
            <person name="Bocs S."/>
            <person name="Campa C."/>
            <person name="Cenci A."/>
            <person name="Combes M.C."/>
            <person name="Crouzillat D."/>
            <person name="Da Silva C."/>
            <person name="Daddiego L."/>
            <person name="De Bellis F."/>
            <person name="Dussert S."/>
            <person name="Garsmeur O."/>
            <person name="Gayraud T."/>
            <person name="Guignon V."/>
            <person name="Jahn K."/>
            <person name="Jamilloux V."/>
            <person name="Joet T."/>
            <person name="Labadie K."/>
            <person name="Lan T."/>
            <person name="Leclercq J."/>
            <person name="Lepelley M."/>
            <person name="Leroy T."/>
            <person name="Li L.T."/>
            <person name="Librado P."/>
            <person name="Lopez L."/>
            <person name="Munoz A."/>
            <person name="Noel B."/>
            <person name="Pallavicini A."/>
            <person name="Perrotta G."/>
            <person name="Poncet V."/>
            <person name="Pot D."/>
            <person name="Priyono X."/>
            <person name="Rigoreau M."/>
            <person name="Rouard M."/>
            <person name="Rozas J."/>
            <person name="Tranchant-Dubreuil C."/>
            <person name="VanBuren R."/>
            <person name="Zhang Q."/>
            <person name="Andrade A.C."/>
            <person name="Argout X."/>
            <person name="Bertrand B."/>
            <person name="de Kochko A."/>
            <person name="Graziosi G."/>
            <person name="Henry R.J."/>
            <person name="Jayarama X."/>
            <person name="Ming R."/>
            <person name="Nagai C."/>
            <person name="Rounsley S."/>
            <person name="Sankoff D."/>
            <person name="Giuliano G."/>
            <person name="Albert V.A."/>
            <person name="Wincker P."/>
            <person name="Lashermes P."/>
        </authorList>
    </citation>
    <scope>NUCLEOTIDE SEQUENCE [LARGE SCALE GENOMIC DNA]</scope>
    <source>
        <strain evidence="4">cv. DH200-94</strain>
    </source>
</reference>
<proteinExistence type="predicted"/>
<evidence type="ECO:0000259" key="2">
    <source>
        <dbReference type="Pfam" id="PF14364"/>
    </source>
</evidence>
<organism evidence="3 4">
    <name type="scientific">Coffea canephora</name>
    <name type="common">Robusta coffee</name>
    <dbReference type="NCBI Taxonomy" id="49390"/>
    <lineage>
        <taxon>Eukaryota</taxon>
        <taxon>Viridiplantae</taxon>
        <taxon>Streptophyta</taxon>
        <taxon>Embryophyta</taxon>
        <taxon>Tracheophyta</taxon>
        <taxon>Spermatophyta</taxon>
        <taxon>Magnoliopsida</taxon>
        <taxon>eudicotyledons</taxon>
        <taxon>Gunneridae</taxon>
        <taxon>Pentapetalae</taxon>
        <taxon>asterids</taxon>
        <taxon>lamiids</taxon>
        <taxon>Gentianales</taxon>
        <taxon>Rubiaceae</taxon>
        <taxon>Ixoroideae</taxon>
        <taxon>Gardenieae complex</taxon>
        <taxon>Bertiereae - Coffeeae clade</taxon>
        <taxon>Coffeeae</taxon>
        <taxon>Coffea</taxon>
    </lineage>
</organism>
<dbReference type="EMBL" id="HG739089">
    <property type="protein sequence ID" value="CDP00772.1"/>
    <property type="molecule type" value="Genomic_DNA"/>
</dbReference>
<keyword evidence="4" id="KW-1185">Reference proteome</keyword>
<dbReference type="AlphaFoldDB" id="A0A068TXK8"/>
<evidence type="ECO:0000256" key="1">
    <source>
        <dbReference type="SAM" id="Phobius"/>
    </source>
</evidence>
<dbReference type="PhylomeDB" id="A0A068TXK8"/>
<dbReference type="Gramene" id="CDP00772">
    <property type="protein sequence ID" value="CDP00772"/>
    <property type="gene ID" value="GSCOC_T00032848001"/>
</dbReference>
<dbReference type="Proteomes" id="UP000295252">
    <property type="component" value="Chromosome III"/>
</dbReference>
<evidence type="ECO:0000313" key="3">
    <source>
        <dbReference type="EMBL" id="CDP00772.1"/>
    </source>
</evidence>
<keyword evidence="1" id="KW-0472">Membrane</keyword>
<keyword evidence="1" id="KW-1133">Transmembrane helix</keyword>
<accession>A0A068TXK8</accession>
<name>A0A068TXK8_COFCA</name>
<gene>
    <name evidence="3" type="ORF">GSCOC_T00032848001</name>
</gene>
<evidence type="ECO:0000313" key="4">
    <source>
        <dbReference type="Proteomes" id="UP000295252"/>
    </source>
</evidence>
<dbReference type="STRING" id="49390.A0A068TXK8"/>
<feature type="domain" description="DUF4408" evidence="2">
    <location>
        <begin position="11"/>
        <end position="43"/>
    </location>
</feature>
<feature type="transmembrane region" description="Helical" evidence="1">
    <location>
        <begin position="20"/>
        <end position="44"/>
    </location>
</feature>
<dbReference type="OrthoDB" id="1931904at2759"/>
<sequence>MFGESVSITIPSIWASMNSWFTLAVLFVLLNLMIGTIAITSTLANQKQHHNHQHQQNSQNDLHPQQPKLARSPFVLQRLWSINFYHYRSHDSSSIANHFKTSLDLDAYYGFERTHQSQNLGESHSQYIFEQAHQPQNLGESHSQYIFEQTRQEQPALFLSCFGIRHSKRLDSA</sequence>